<evidence type="ECO:0000313" key="2">
    <source>
        <dbReference type="Proteomes" id="UP000546173"/>
    </source>
</evidence>
<dbReference type="Gene3D" id="2.40.180.10">
    <property type="entry name" value="Catalase core domain"/>
    <property type="match status" value="1"/>
</dbReference>
<dbReference type="SUPFAM" id="SSF56634">
    <property type="entry name" value="Heme-dependent catalase-like"/>
    <property type="match status" value="1"/>
</dbReference>
<accession>A0A7X1G590</accession>
<organism evidence="1 2">
    <name type="scientific">Pseudomonas baltica</name>
    <dbReference type="NCBI Taxonomy" id="2762576"/>
    <lineage>
        <taxon>Bacteria</taxon>
        <taxon>Pseudomonadati</taxon>
        <taxon>Pseudomonadota</taxon>
        <taxon>Gammaproteobacteria</taxon>
        <taxon>Pseudomonadales</taxon>
        <taxon>Pseudomonadaceae</taxon>
        <taxon>Pseudomonas</taxon>
    </lineage>
</organism>
<dbReference type="PANTHER" id="PTHR36195:SF4">
    <property type="entry name" value="DOMAIN PROTEIN, PUTATIVE (AFU_ORTHOLOGUE AFUA_5G01990)-RELATED"/>
    <property type="match status" value="1"/>
</dbReference>
<comment type="caution">
    <text evidence="1">The sequence shown here is derived from an EMBL/GenBank/DDBJ whole genome shotgun (WGS) entry which is preliminary data.</text>
</comment>
<dbReference type="CDD" id="cd08152">
    <property type="entry name" value="y4iL_like"/>
    <property type="match status" value="1"/>
</dbReference>
<proteinExistence type="predicted"/>
<dbReference type="RefSeq" id="WP_185793800.1">
    <property type="nucleotide sequence ID" value="NZ_JACMYH010000001.1"/>
</dbReference>
<evidence type="ECO:0000313" key="1">
    <source>
        <dbReference type="EMBL" id="MBC2677964.1"/>
    </source>
</evidence>
<gene>
    <name evidence="1" type="ORF">H7993_06115</name>
</gene>
<dbReference type="AlphaFoldDB" id="A0A7X1G590"/>
<protein>
    <submittedName>
        <fullName evidence="1">Catalase family protein</fullName>
    </submittedName>
</protein>
<keyword evidence="2" id="KW-1185">Reference proteome</keyword>
<dbReference type="GO" id="GO:0020037">
    <property type="term" value="F:heme binding"/>
    <property type="evidence" value="ECO:0007669"/>
    <property type="project" value="InterPro"/>
</dbReference>
<reference evidence="1 2" key="1">
    <citation type="submission" date="2020-08" db="EMBL/GenBank/DDBJ databases">
        <title>Pseudomonas sp. nov.</title>
        <authorList>
            <person name="Gieschler S."/>
            <person name="Fiedler G."/>
            <person name="Brinks E."/>
            <person name="Boehnlein C."/>
            <person name="Franz C.M.A.P."/>
            <person name="Kabisch J."/>
        </authorList>
    </citation>
    <scope>NUCLEOTIDE SEQUENCE [LARGE SCALE GENOMIC DNA]</scope>
    <source>
        <strain evidence="1 2">MBT-2</strain>
    </source>
</reference>
<dbReference type="PANTHER" id="PTHR36195">
    <property type="entry name" value="DOMAIN PROTEIN, PUTATIVE (AFU_ORTHOLOGUE AFUA_5G01990)-RELATED-RELATED"/>
    <property type="match status" value="1"/>
</dbReference>
<dbReference type="Proteomes" id="UP000546173">
    <property type="component" value="Unassembled WGS sequence"/>
</dbReference>
<dbReference type="InterPro" id="IPR020835">
    <property type="entry name" value="Catalase_sf"/>
</dbReference>
<name>A0A7X1G590_9PSED</name>
<sequence>MSHSSDTQYPDSQLPDNRLTVTPLVFQPSFEQVPDDEEDTSRELTEVMRSILDTTFEDGGHALRGVHAKAHGLVRGHITVLDGLPAPLAQGAFATPERFPVVMRFSTNPGDLLDDKVSTPRGLGLKIVGVQGARLPGSEGDVTQDFVMQNAKAFTAATPKAFLKNLKLLAKTTDKGPGLKKAFSALLRGVESVIETMGGESGTLKSMGGHPLTHVLGETFYSVVPFLYGEHYAKLAVVPVAPTLTELTDQPVDLDDKPDGLREAVSHYFASQGGTWEVRIQLATDLDEMPIEDASKVWSEELSPYVTVARIEVPAQAAWSEEAIQTINEQMSFSPWHGLAAHRPLGGVMRVRKPTYEMSAGFRAQHNGCPIHEPR</sequence>
<dbReference type="EMBL" id="JACMYH010000001">
    <property type="protein sequence ID" value="MBC2677964.1"/>
    <property type="molecule type" value="Genomic_DNA"/>
</dbReference>